<dbReference type="EMBL" id="JBHTKX010000001">
    <property type="protein sequence ID" value="MFD1126646.1"/>
    <property type="molecule type" value="Genomic_DNA"/>
</dbReference>
<keyword evidence="2" id="KW-1185">Reference proteome</keyword>
<name>A0ABW3PSI2_9BACL</name>
<accession>A0ABW3PSI2</accession>
<sequence>MVEPFTKWYKANKAAFELENEILRDKLAQGVNGIEWLVLQVVADEDRKSSLEMWLNHIRKYKLGDINKIIVDALIMDGDSFYIKYQINWWVSVDEALTYLSLLKERNYEHYFETIKIIKTNMGRKM</sequence>
<proteinExistence type="predicted"/>
<reference evidence="2" key="1">
    <citation type="journal article" date="2019" name="Int. J. Syst. Evol. Microbiol.">
        <title>The Global Catalogue of Microorganisms (GCM) 10K type strain sequencing project: providing services to taxonomists for standard genome sequencing and annotation.</title>
        <authorList>
            <consortium name="The Broad Institute Genomics Platform"/>
            <consortium name="The Broad Institute Genome Sequencing Center for Infectious Disease"/>
            <person name="Wu L."/>
            <person name="Ma J."/>
        </authorList>
    </citation>
    <scope>NUCLEOTIDE SEQUENCE [LARGE SCALE GENOMIC DNA]</scope>
    <source>
        <strain evidence="2">CCUG 53519</strain>
    </source>
</reference>
<organism evidence="1 2">
    <name type="scientific">Paenibacillus provencensis</name>
    <dbReference type="NCBI Taxonomy" id="441151"/>
    <lineage>
        <taxon>Bacteria</taxon>
        <taxon>Bacillati</taxon>
        <taxon>Bacillota</taxon>
        <taxon>Bacilli</taxon>
        <taxon>Bacillales</taxon>
        <taxon>Paenibacillaceae</taxon>
        <taxon>Paenibacillus</taxon>
    </lineage>
</organism>
<comment type="caution">
    <text evidence="1">The sequence shown here is derived from an EMBL/GenBank/DDBJ whole genome shotgun (WGS) entry which is preliminary data.</text>
</comment>
<dbReference type="Proteomes" id="UP001597169">
    <property type="component" value="Unassembled WGS sequence"/>
</dbReference>
<dbReference type="RefSeq" id="WP_379292262.1">
    <property type="nucleotide sequence ID" value="NZ_JBHTKX010000001.1"/>
</dbReference>
<evidence type="ECO:0000313" key="1">
    <source>
        <dbReference type="EMBL" id="MFD1126646.1"/>
    </source>
</evidence>
<protein>
    <submittedName>
        <fullName evidence="1">Uncharacterized protein</fullName>
    </submittedName>
</protein>
<gene>
    <name evidence="1" type="ORF">ACFQ3J_00460</name>
</gene>
<evidence type="ECO:0000313" key="2">
    <source>
        <dbReference type="Proteomes" id="UP001597169"/>
    </source>
</evidence>